<accession>A0A5R9KBU3</accession>
<dbReference type="InterPro" id="IPR017946">
    <property type="entry name" value="PLC-like_Pdiesterase_TIM-brl"/>
</dbReference>
<reference evidence="2 3" key="1">
    <citation type="submission" date="2019-05" db="EMBL/GenBank/DDBJ databases">
        <authorList>
            <person name="Qu J.-H."/>
        </authorList>
    </citation>
    <scope>NUCLEOTIDE SEQUENCE [LARGE SCALE GENOMIC DNA]</scope>
    <source>
        <strain evidence="2 3">Z12</strain>
    </source>
</reference>
<dbReference type="Gene3D" id="3.20.20.190">
    <property type="entry name" value="Phosphatidylinositol (PI) phosphodiesterase"/>
    <property type="match status" value="1"/>
</dbReference>
<dbReference type="PANTHER" id="PTHR46320:SF1">
    <property type="entry name" value="GLYCEROPHOSPHODIESTER PHOSPHODIESTERASE 1"/>
    <property type="match status" value="1"/>
</dbReference>
<evidence type="ECO:0000259" key="1">
    <source>
        <dbReference type="PROSITE" id="PS51704"/>
    </source>
</evidence>
<dbReference type="RefSeq" id="WP_138282354.1">
    <property type="nucleotide sequence ID" value="NZ_BMGE01000003.1"/>
</dbReference>
<keyword evidence="3" id="KW-1185">Reference proteome</keyword>
<dbReference type="GO" id="GO:0006580">
    <property type="term" value="P:ethanolamine metabolic process"/>
    <property type="evidence" value="ECO:0007669"/>
    <property type="project" value="TreeGrafter"/>
</dbReference>
<dbReference type="Pfam" id="PF03009">
    <property type="entry name" value="GDPD"/>
    <property type="match status" value="1"/>
</dbReference>
<dbReference type="OrthoDB" id="384721at2"/>
<dbReference type="PROSITE" id="PS51704">
    <property type="entry name" value="GP_PDE"/>
    <property type="match status" value="1"/>
</dbReference>
<organism evidence="2 3">
    <name type="scientific">Dyadobacter sediminis</name>
    <dbReference type="NCBI Taxonomy" id="1493691"/>
    <lineage>
        <taxon>Bacteria</taxon>
        <taxon>Pseudomonadati</taxon>
        <taxon>Bacteroidota</taxon>
        <taxon>Cytophagia</taxon>
        <taxon>Cytophagales</taxon>
        <taxon>Spirosomataceae</taxon>
        <taxon>Dyadobacter</taxon>
    </lineage>
</organism>
<dbReference type="AlphaFoldDB" id="A0A5R9KBU3"/>
<name>A0A5R9KBU3_9BACT</name>
<proteinExistence type="predicted"/>
<feature type="domain" description="GP-PDE" evidence="1">
    <location>
        <begin position="35"/>
        <end position="278"/>
    </location>
</feature>
<dbReference type="CDD" id="cd08566">
    <property type="entry name" value="GDPD_AtGDE_like"/>
    <property type="match status" value="1"/>
</dbReference>
<dbReference type="Proteomes" id="UP000309788">
    <property type="component" value="Unassembled WGS sequence"/>
</dbReference>
<dbReference type="GO" id="GO:0008889">
    <property type="term" value="F:glycerophosphodiester phosphodiesterase activity"/>
    <property type="evidence" value="ECO:0007669"/>
    <property type="project" value="TreeGrafter"/>
</dbReference>
<evidence type="ECO:0000313" key="2">
    <source>
        <dbReference type="EMBL" id="TLU92245.1"/>
    </source>
</evidence>
<dbReference type="PANTHER" id="PTHR46320">
    <property type="entry name" value="GLYCEROPHOSPHODIESTER PHOSPHODIESTERASE 1"/>
    <property type="match status" value="1"/>
</dbReference>
<sequence length="288" mass="32575">MLTNSRSVPFSGKKISYAFLFFLLCTTCALHAQVVIVGHRGGLYAQYPESSITLFNATAESFKNDTVFIEIDLRKSKDGSLYLMHDPTVDRTTTGKGQLEELSDDYLNSLRLKTKGGKITGEHIPTFDEMLTFIKNRNINLMLDIKAPVHKQALEQVKKHRMENRMLVLTFKDEFTRLVAETDQNVLLSALIETGEAWNAFEQIPVRAGKRIAYITARTPAELISRLRQEKVRIMADVSEDSTNGGKPMPADGYRVKVKEQQLDILISDYPVEAHHALGSEKRQQNEN</sequence>
<dbReference type="GO" id="GO:0006644">
    <property type="term" value="P:phospholipid metabolic process"/>
    <property type="evidence" value="ECO:0007669"/>
    <property type="project" value="TreeGrafter"/>
</dbReference>
<dbReference type="GO" id="GO:0070291">
    <property type="term" value="P:N-acylethanolamine metabolic process"/>
    <property type="evidence" value="ECO:0007669"/>
    <property type="project" value="TreeGrafter"/>
</dbReference>
<dbReference type="InterPro" id="IPR030395">
    <property type="entry name" value="GP_PDE_dom"/>
</dbReference>
<comment type="caution">
    <text evidence="2">The sequence shown here is derived from an EMBL/GenBank/DDBJ whole genome shotgun (WGS) entry which is preliminary data.</text>
</comment>
<dbReference type="SUPFAM" id="SSF51695">
    <property type="entry name" value="PLC-like phosphodiesterases"/>
    <property type="match status" value="1"/>
</dbReference>
<evidence type="ECO:0000313" key="3">
    <source>
        <dbReference type="Proteomes" id="UP000309788"/>
    </source>
</evidence>
<gene>
    <name evidence="2" type="ORF">FEM55_16020</name>
</gene>
<dbReference type="EMBL" id="VCEI01000025">
    <property type="protein sequence ID" value="TLU92245.1"/>
    <property type="molecule type" value="Genomic_DNA"/>
</dbReference>
<dbReference type="GO" id="GO:0005886">
    <property type="term" value="C:plasma membrane"/>
    <property type="evidence" value="ECO:0007669"/>
    <property type="project" value="TreeGrafter"/>
</dbReference>
<protein>
    <submittedName>
        <fullName evidence="2">Glycerophosphodiester phosphodiesterase family protein</fullName>
    </submittedName>
</protein>